<dbReference type="GO" id="GO:0016798">
    <property type="term" value="F:hydrolase activity, acting on glycosyl bonds"/>
    <property type="evidence" value="ECO:0007669"/>
    <property type="project" value="UniProtKB-KW"/>
</dbReference>
<protein>
    <submittedName>
        <fullName evidence="1">Peptidoglycan hydrolase FlgJ, partial</fullName>
        <ecNumber evidence="1">3.2.1.-</ecNumber>
    </submittedName>
</protein>
<gene>
    <name evidence="1" type="primary">flgJ</name>
    <name evidence="1" type="ORF">BTSPAZIEG_0232</name>
</gene>
<dbReference type="OrthoDB" id="289937at2"/>
<keyword evidence="2" id="KW-1185">Reference proteome</keyword>
<reference evidence="2" key="1">
    <citation type="submission" date="2015-10" db="EMBL/GenBank/DDBJ databases">
        <authorList>
            <person name="Manzano-Marin A."/>
            <person name="Manzano-Marin A."/>
        </authorList>
    </citation>
    <scope>NUCLEOTIDE SEQUENCE [LARGE SCALE GENOMIC DNA]</scope>
    <source>
        <strain evidence="2">BTs</strain>
    </source>
</reference>
<keyword evidence="1" id="KW-0326">Glycosidase</keyword>
<dbReference type="Proteomes" id="UP000243633">
    <property type="component" value="Chromosome 1"/>
</dbReference>
<organism evidence="1 2">
    <name type="scientific">Buchnera aphidicola subsp. Tuberolachnus salignus</name>
    <dbReference type="NCBI Taxonomy" id="98804"/>
    <lineage>
        <taxon>Bacteria</taxon>
        <taxon>Pseudomonadati</taxon>
        <taxon>Pseudomonadota</taxon>
        <taxon>Gammaproteobacteria</taxon>
        <taxon>Enterobacterales</taxon>
        <taxon>Erwiniaceae</taxon>
        <taxon>Buchnera</taxon>
    </lineage>
</organism>
<dbReference type="EC" id="3.2.1.-" evidence="1"/>
<dbReference type="RefSeq" id="WP_075472649.1">
    <property type="nucleotide sequence ID" value="NZ_CP135003.1"/>
</dbReference>
<evidence type="ECO:0000313" key="2">
    <source>
        <dbReference type="Proteomes" id="UP000243633"/>
    </source>
</evidence>
<proteinExistence type="predicted"/>
<dbReference type="AlphaFoldDB" id="A0A160SY96"/>
<evidence type="ECO:0000313" key="1">
    <source>
        <dbReference type="EMBL" id="CUR53204.1"/>
    </source>
</evidence>
<dbReference type="PATRIC" id="fig|98804.3.peg.219"/>
<sequence>MTTFKYLQINNKKKIFKKNFLIQKNKISVANLKKIASQIQTIFVKIMLQSINNSNKNLNPQINPDNYNLFYTDMCINCLSKQLSQKDLGFLKIIQQQIIDSNNYLKNS</sequence>
<name>A0A160SY96_BUCTT</name>
<keyword evidence="1" id="KW-0378">Hydrolase</keyword>
<accession>A0A160SY96</accession>
<dbReference type="EMBL" id="LN890285">
    <property type="protein sequence ID" value="CUR53204.1"/>
    <property type="molecule type" value="Genomic_DNA"/>
</dbReference>